<gene>
    <name evidence="3" type="ORF">K8V07_20210</name>
</gene>
<evidence type="ECO:0000256" key="1">
    <source>
        <dbReference type="SAM" id="MobiDB-lite"/>
    </source>
</evidence>
<keyword evidence="3" id="KW-0067">ATP-binding</keyword>
<comment type="caution">
    <text evidence="3">The sequence shown here is derived from an EMBL/GenBank/DDBJ whole genome shotgun (WGS) entry which is preliminary data.</text>
</comment>
<dbReference type="EMBL" id="DYVL01000221">
    <property type="protein sequence ID" value="HJG14234.1"/>
    <property type="molecule type" value="Genomic_DNA"/>
</dbReference>
<sequence>MTDSTIRQSMISAREEYIGRIRDELLGPGSEFSLPDKEHELISSTPTSRYSVGILFPQGNAVNQDNDETVELEETDNSVEDSGSFSGEDPGTDPVQQKKQRTYAFDETADENLDEEIEMATQYMPSSMGITFIVNGNANIVRGCLSFATYRNAKVPDCMIPYLPNDPDTYRVPPELAHIMVYDKDVQALRLISSVTAKEVRNIFERDTIPENEFSILQKIAYRFVDYCAMGYVRVPHEISEFVLDFSHGDYADDEANHNLDGTDAKLVALRRKIGDNLWSITIMLVNDRKESPVKANRCIFQAKIKVSSENNDFIFVESNPNADVTAMDSEERSLDLLYRHKKIYGTGLGTSVDWEINASGVGAIWSDFLHITEVPSMSFSLPRNDLIKDEELSMKYLSDLDPSDRATKLASMRSLVDLYKNWVDSLEKTAETLDPRYVSAAANNIRECKRAYKRMYAGIDTLSQNDNAYKAFLLANRAMFMQRIHIAMQGDMSKISADRYPGDEEISDRLLNMDYSQESDGNCKWRPFQIAFLLMDINSIIDDESPERNIVDLIWFPTGGGKTEAYLGLTAFTIFYRKLAHPENSNGTAVIMRYTLRLLAAQQFTRAATLICACEYIRQDCVQKRHKYPAYPLGKDPITIGLWIGGAHIPNKNEDAAYHLKKLQNVSNHFYVRNEKERHNKFQVLKCPWCGTKMVKDEKGGRLVGEWGYSMRGKHFYMFCPHEDCAFTKRLPIQIIDDELYETPPTLLFGTVDKFAMLPWDGRIGAFFGAGKENRTPELIIQDELHLISGALGTVVGLYETAVDAICGQKGVYPKIIASTATIRRAKEQCSVLYNREVVQFPAPGLDAEDSFFAKEAVIDYSKGVYGRKYVGIMPSGKTKAMTEIRAMAALMQKVYTMDIPEEVKDKLWTLTVYFNSLKDLGKASTLVDDDVKDFIIRTANRMFTGRRLIVSADELTSRVSTTELNETLDKLEKIEYSKENVAAKRYASNVLLATNMISVGIDVARLNVMLMIGQPKLTSEYIQASSRVGRSFPGVVFVQYDATKSRDRSHYERFRSYHESFYRFVEPTGATPFSRPARERALHAVLVSMIRQMAGMREDKDAINFDEEYFAETIKEIEAFVTERVTGINDRSEGQAKDDIDEIRREIKEFFDFWQSDVNECNEANPSVPLYFGRRFMVNPPTGDTRRLLKPYGSTGKDNAIATLTSMRNVDTPVLGSIVIWGDNNV</sequence>
<evidence type="ECO:0000259" key="2">
    <source>
        <dbReference type="PROSITE" id="PS51194"/>
    </source>
</evidence>
<dbReference type="GO" id="GO:0004386">
    <property type="term" value="F:helicase activity"/>
    <property type="evidence" value="ECO:0007669"/>
    <property type="project" value="UniProtKB-KW"/>
</dbReference>
<proteinExistence type="predicted"/>
<dbReference type="InterPro" id="IPR001650">
    <property type="entry name" value="Helicase_C-like"/>
</dbReference>
<feature type="region of interest" description="Disordered" evidence="1">
    <location>
        <begin position="73"/>
        <end position="106"/>
    </location>
</feature>
<dbReference type="AlphaFoldDB" id="A0A921IB82"/>
<name>A0A921IB82_9BACE</name>
<evidence type="ECO:0000313" key="3">
    <source>
        <dbReference type="EMBL" id="HJG14234.1"/>
    </source>
</evidence>
<keyword evidence="3" id="KW-0347">Helicase</keyword>
<dbReference type="PROSITE" id="PS51194">
    <property type="entry name" value="HELICASE_CTER"/>
    <property type="match status" value="1"/>
</dbReference>
<dbReference type="Pfam" id="PF00271">
    <property type="entry name" value="Helicase_C"/>
    <property type="match status" value="1"/>
</dbReference>
<dbReference type="Gene3D" id="3.40.50.300">
    <property type="entry name" value="P-loop containing nucleotide triphosphate hydrolases"/>
    <property type="match status" value="1"/>
</dbReference>
<dbReference type="CDD" id="cd18785">
    <property type="entry name" value="SF2_C"/>
    <property type="match status" value="1"/>
</dbReference>
<keyword evidence="3" id="KW-0378">Hydrolase</keyword>
<evidence type="ECO:0000313" key="4">
    <source>
        <dbReference type="Proteomes" id="UP000747074"/>
    </source>
</evidence>
<dbReference type="SMART" id="SM00490">
    <property type="entry name" value="HELICc"/>
    <property type="match status" value="1"/>
</dbReference>
<reference evidence="3" key="1">
    <citation type="journal article" date="2021" name="PeerJ">
        <title>Extensive microbial diversity within the chicken gut microbiome revealed by metagenomics and culture.</title>
        <authorList>
            <person name="Gilroy R."/>
            <person name="Ravi A."/>
            <person name="Getino M."/>
            <person name="Pursley I."/>
            <person name="Horton D.L."/>
            <person name="Alikhan N.F."/>
            <person name="Baker D."/>
            <person name="Gharbi K."/>
            <person name="Hall N."/>
            <person name="Watson M."/>
            <person name="Adriaenssens E.M."/>
            <person name="Foster-Nyarko E."/>
            <person name="Jarju S."/>
            <person name="Secka A."/>
            <person name="Antonio M."/>
            <person name="Oren A."/>
            <person name="Chaudhuri R.R."/>
            <person name="La Ragione R."/>
            <person name="Hildebrand F."/>
            <person name="Pallen M.J."/>
        </authorList>
    </citation>
    <scope>NUCLEOTIDE SEQUENCE</scope>
    <source>
        <strain evidence="3">CHK154-13316</strain>
    </source>
</reference>
<protein>
    <submittedName>
        <fullName evidence="3">DEAD/DEAH box helicase</fullName>
    </submittedName>
</protein>
<dbReference type="Proteomes" id="UP000747074">
    <property type="component" value="Unassembled WGS sequence"/>
</dbReference>
<organism evidence="3 4">
    <name type="scientific">Bacteroides xylanisolvens</name>
    <dbReference type="NCBI Taxonomy" id="371601"/>
    <lineage>
        <taxon>Bacteria</taxon>
        <taxon>Pseudomonadati</taxon>
        <taxon>Bacteroidota</taxon>
        <taxon>Bacteroidia</taxon>
        <taxon>Bacteroidales</taxon>
        <taxon>Bacteroidaceae</taxon>
        <taxon>Bacteroides</taxon>
    </lineage>
</organism>
<keyword evidence="3" id="KW-0547">Nucleotide-binding</keyword>
<dbReference type="SUPFAM" id="SSF52540">
    <property type="entry name" value="P-loop containing nucleoside triphosphate hydrolases"/>
    <property type="match status" value="1"/>
</dbReference>
<accession>A0A921IB82</accession>
<dbReference type="InterPro" id="IPR027417">
    <property type="entry name" value="P-loop_NTPase"/>
</dbReference>
<reference evidence="3" key="2">
    <citation type="submission" date="2021-09" db="EMBL/GenBank/DDBJ databases">
        <authorList>
            <person name="Gilroy R."/>
        </authorList>
    </citation>
    <scope>NUCLEOTIDE SEQUENCE</scope>
    <source>
        <strain evidence="3">CHK154-13316</strain>
    </source>
</reference>
<feature type="domain" description="Helicase C-terminal" evidence="2">
    <location>
        <begin position="932"/>
        <end position="1071"/>
    </location>
</feature>